<keyword evidence="4 5" id="KW-0119">Carbohydrate metabolism</keyword>
<evidence type="ECO:0000256" key="6">
    <source>
        <dbReference type="PIRSR" id="PIRSR038994-1"/>
    </source>
</evidence>
<feature type="binding site" evidence="8">
    <location>
        <position position="209"/>
    </location>
    <ligand>
        <name>Zn(2+)</name>
        <dbReference type="ChEBI" id="CHEBI:29105"/>
    </ligand>
</feature>
<evidence type="ECO:0000256" key="5">
    <source>
        <dbReference type="PIRNR" id="PIRNR038994"/>
    </source>
</evidence>
<dbReference type="EMBL" id="FTPR01000001">
    <property type="protein sequence ID" value="SIT84001.1"/>
    <property type="molecule type" value="Genomic_DNA"/>
</dbReference>
<dbReference type="RefSeq" id="WP_076659227.1">
    <property type="nucleotide sequence ID" value="NZ_FTPR01000001.1"/>
</dbReference>
<dbReference type="Gene3D" id="2.30.40.10">
    <property type="entry name" value="Urease, subunit C, domain 1"/>
    <property type="match status" value="1"/>
</dbReference>
<dbReference type="PANTHER" id="PTHR11113:SF14">
    <property type="entry name" value="N-ACETYLGLUCOSAMINE-6-PHOSPHATE DEACETYLASE"/>
    <property type="match status" value="1"/>
</dbReference>
<proteinExistence type="inferred from homology"/>
<dbReference type="GO" id="GO:0008448">
    <property type="term" value="F:N-acetylglucosamine-6-phosphate deacetylase activity"/>
    <property type="evidence" value="ECO:0007669"/>
    <property type="project" value="InterPro"/>
</dbReference>
<evidence type="ECO:0000313" key="10">
    <source>
        <dbReference type="EMBL" id="SIT84001.1"/>
    </source>
</evidence>
<feature type="binding site" evidence="7">
    <location>
        <begin position="212"/>
        <end position="213"/>
    </location>
    <ligand>
        <name>substrate</name>
    </ligand>
</feature>
<dbReference type="Pfam" id="PF01979">
    <property type="entry name" value="Amidohydro_1"/>
    <property type="match status" value="1"/>
</dbReference>
<organism evidence="10 11">
    <name type="scientific">Yoonia rosea</name>
    <dbReference type="NCBI Taxonomy" id="287098"/>
    <lineage>
        <taxon>Bacteria</taxon>
        <taxon>Pseudomonadati</taxon>
        <taxon>Pseudomonadota</taxon>
        <taxon>Alphaproteobacteria</taxon>
        <taxon>Rhodobacterales</taxon>
        <taxon>Paracoccaceae</taxon>
        <taxon>Yoonia</taxon>
    </lineage>
</organism>
<name>A0A1R3X0L7_9RHOB</name>
<evidence type="ECO:0000259" key="9">
    <source>
        <dbReference type="Pfam" id="PF01979"/>
    </source>
</evidence>
<feature type="binding site" evidence="7">
    <location>
        <position position="243"/>
    </location>
    <ligand>
        <name>substrate</name>
    </ligand>
</feature>
<dbReference type="AlphaFoldDB" id="A0A1R3X0L7"/>
<evidence type="ECO:0000256" key="4">
    <source>
        <dbReference type="ARBA" id="ARBA00023277"/>
    </source>
</evidence>
<dbReference type="SUPFAM" id="SSF51556">
    <property type="entry name" value="Metallo-dependent hydrolases"/>
    <property type="match status" value="1"/>
</dbReference>
<keyword evidence="2 8" id="KW-0479">Metal-binding</keyword>
<evidence type="ECO:0000256" key="1">
    <source>
        <dbReference type="ARBA" id="ARBA00010716"/>
    </source>
</evidence>
<accession>A0A1R3X0L7</accession>
<gene>
    <name evidence="10" type="ORF">SAMN05421665_1769</name>
</gene>
<dbReference type="PANTHER" id="PTHR11113">
    <property type="entry name" value="N-ACETYLGLUCOSAMINE-6-PHOSPHATE DEACETYLASE"/>
    <property type="match status" value="1"/>
</dbReference>
<reference evidence="11" key="1">
    <citation type="submission" date="2017-01" db="EMBL/GenBank/DDBJ databases">
        <authorList>
            <person name="Varghese N."/>
            <person name="Submissions S."/>
        </authorList>
    </citation>
    <scope>NUCLEOTIDE SEQUENCE [LARGE SCALE GENOMIC DNA]</scope>
    <source>
        <strain evidence="11">DSM 29591</strain>
    </source>
</reference>
<sequence length="374" mass="38718">MTDGWFKPDRFFDGQDIVDDMAVRVADGMIVETSRASVPATALSGLLTPGFVDLQVNGGGGVLLNNTPTVDGIAQIAAAHRRFGTAAILPTVITDHPAVLAQAAAAAIAAKDAPDILGLHIEGPHISVAKRGTHRAECIRPLDQDTLTIVSDLRKAGVAVMITLAPEAATPAQIALLAEMGAIVSLGHTDATAEEVEAAIKAGARCGTHLFNAMSSMTSRAPGAVGAILNAGIAFGMICDGVHVDDRMLRLALRACAAGSAPFLVSDAMATVGGEPQFTLYGQTIRLQEGRLVNAGGNLAGAHLTQAEGMRRMVHHIGIPLADALRMVVTTPATLIGHPRLAHVLERCTDDLLLLDTASRVLGTMTQSLTPAKA</sequence>
<dbReference type="InterPro" id="IPR006680">
    <property type="entry name" value="Amidohydro-rel"/>
</dbReference>
<evidence type="ECO:0000256" key="7">
    <source>
        <dbReference type="PIRSR" id="PIRSR038994-2"/>
    </source>
</evidence>
<feature type="active site" description="Proton donor/acceptor" evidence="6">
    <location>
        <position position="267"/>
    </location>
</feature>
<protein>
    <submittedName>
        <fullName evidence="10">N-acetylglucosamine 6-phosphate deacetylase</fullName>
    </submittedName>
</protein>
<dbReference type="Proteomes" id="UP000186997">
    <property type="component" value="Unassembled WGS sequence"/>
</dbReference>
<dbReference type="GO" id="GO:0046872">
    <property type="term" value="F:metal ion binding"/>
    <property type="evidence" value="ECO:0007669"/>
    <property type="project" value="UniProtKB-KW"/>
</dbReference>
<keyword evidence="11" id="KW-1185">Reference proteome</keyword>
<dbReference type="InterPro" id="IPR011059">
    <property type="entry name" value="Metal-dep_hydrolase_composite"/>
</dbReference>
<feature type="binding site" evidence="7">
    <location>
        <position position="220"/>
    </location>
    <ligand>
        <name>substrate</name>
    </ligand>
</feature>
<keyword evidence="3 5" id="KW-0378">Hydrolase</keyword>
<feature type="binding site" evidence="7">
    <location>
        <begin position="299"/>
        <end position="301"/>
    </location>
    <ligand>
        <name>substrate</name>
    </ligand>
</feature>
<evidence type="ECO:0000313" key="11">
    <source>
        <dbReference type="Proteomes" id="UP000186997"/>
    </source>
</evidence>
<feature type="binding site" evidence="7">
    <location>
        <position position="133"/>
    </location>
    <ligand>
        <name>substrate</name>
    </ligand>
</feature>
<feature type="domain" description="Amidohydrolase-related" evidence="9">
    <location>
        <begin position="47"/>
        <end position="340"/>
    </location>
</feature>
<feature type="binding site" evidence="8">
    <location>
        <position position="122"/>
    </location>
    <ligand>
        <name>Zn(2+)</name>
        <dbReference type="ChEBI" id="CHEBI:29105"/>
    </ligand>
</feature>
<evidence type="ECO:0000256" key="8">
    <source>
        <dbReference type="PIRSR" id="PIRSR038994-3"/>
    </source>
</evidence>
<evidence type="ECO:0000256" key="3">
    <source>
        <dbReference type="ARBA" id="ARBA00022801"/>
    </source>
</evidence>
<dbReference type="OrthoDB" id="9776488at2"/>
<dbReference type="PIRSF" id="PIRSF038994">
    <property type="entry name" value="NagA"/>
    <property type="match status" value="1"/>
</dbReference>
<dbReference type="Gene3D" id="3.20.20.140">
    <property type="entry name" value="Metal-dependent hydrolases"/>
    <property type="match status" value="1"/>
</dbReference>
<dbReference type="InterPro" id="IPR003764">
    <property type="entry name" value="GlcNAc_6-P_deAcase"/>
</dbReference>
<evidence type="ECO:0000256" key="2">
    <source>
        <dbReference type="ARBA" id="ARBA00022723"/>
    </source>
</evidence>
<dbReference type="GO" id="GO:0006046">
    <property type="term" value="P:N-acetylglucosamine catabolic process"/>
    <property type="evidence" value="ECO:0007669"/>
    <property type="project" value="TreeGrafter"/>
</dbReference>
<comment type="similarity">
    <text evidence="1 5">Belongs to the metallo-dependent hydrolases superfamily. NagA family.</text>
</comment>
<dbReference type="STRING" id="287098.SAMN05421665_1769"/>
<feature type="binding site" evidence="8">
    <location>
        <position position="188"/>
    </location>
    <ligand>
        <name>Zn(2+)</name>
        <dbReference type="ChEBI" id="CHEBI:29105"/>
    </ligand>
</feature>
<dbReference type="InterPro" id="IPR032466">
    <property type="entry name" value="Metal_Hydrolase"/>
</dbReference>
<comment type="cofactor">
    <cofactor evidence="8">
        <name>a divalent metal cation</name>
        <dbReference type="ChEBI" id="CHEBI:60240"/>
    </cofactor>
    <text evidence="8">Binds 1 divalent metal cation per subunit.</text>
</comment>
<dbReference type="NCBIfam" id="TIGR00221">
    <property type="entry name" value="nagA"/>
    <property type="match status" value="1"/>
</dbReference>